<dbReference type="GO" id="GO:0005737">
    <property type="term" value="C:cytoplasm"/>
    <property type="evidence" value="ECO:0007669"/>
    <property type="project" value="TreeGrafter"/>
</dbReference>
<dbReference type="AlphaFoldDB" id="T1IAD0"/>
<organism evidence="1 2">
    <name type="scientific">Rhodnius prolixus</name>
    <name type="common">Triatomid bug</name>
    <dbReference type="NCBI Taxonomy" id="13249"/>
    <lineage>
        <taxon>Eukaryota</taxon>
        <taxon>Metazoa</taxon>
        <taxon>Ecdysozoa</taxon>
        <taxon>Arthropoda</taxon>
        <taxon>Hexapoda</taxon>
        <taxon>Insecta</taxon>
        <taxon>Pterygota</taxon>
        <taxon>Neoptera</taxon>
        <taxon>Paraneoptera</taxon>
        <taxon>Hemiptera</taxon>
        <taxon>Heteroptera</taxon>
        <taxon>Panheteroptera</taxon>
        <taxon>Cimicomorpha</taxon>
        <taxon>Reduviidae</taxon>
        <taxon>Triatominae</taxon>
        <taxon>Rhodnius</taxon>
    </lineage>
</organism>
<dbReference type="PANTHER" id="PTHR10170">
    <property type="entry name" value="HUNTINGTON DISEASE PROTEIN"/>
    <property type="match status" value="1"/>
</dbReference>
<accession>T1IAD0</accession>
<dbReference type="InterPro" id="IPR024613">
    <property type="entry name" value="Huntingtin_N_HEAT_rpt-2"/>
</dbReference>
<protein>
    <submittedName>
        <fullName evidence="1">Uncharacterized protein</fullName>
    </submittedName>
</protein>
<dbReference type="InterPro" id="IPR028426">
    <property type="entry name" value="Huntingtin_fam"/>
</dbReference>
<dbReference type="Pfam" id="PF12372">
    <property type="entry name" value="Htt_N-HEAT"/>
    <property type="match status" value="2"/>
</dbReference>
<dbReference type="InParanoid" id="T1IAD0"/>
<keyword evidence="2" id="KW-1185">Reference proteome</keyword>
<name>T1IAD0_RHOPR</name>
<dbReference type="VEuPathDB" id="VectorBase:RPRC013251"/>
<evidence type="ECO:0000313" key="2">
    <source>
        <dbReference type="Proteomes" id="UP000015103"/>
    </source>
</evidence>
<dbReference type="HOGENOM" id="CLU_1099684_0_0_1"/>
<dbReference type="STRING" id="13249.T1IAD0"/>
<dbReference type="EnsemblMetazoa" id="RPRC013251-RA">
    <property type="protein sequence ID" value="RPRC013251-PA"/>
    <property type="gene ID" value="RPRC013251"/>
</dbReference>
<dbReference type="EMBL" id="ACPB03022724">
    <property type="status" value="NOT_ANNOTATED_CDS"/>
    <property type="molecule type" value="Genomic_DNA"/>
</dbReference>
<sequence>MESADFLLTVPILEKLISLVNNPYWLVKVKLVELLSNIPYQTIYFVTGSCSYQSNILDSIVLKFLGNEDSRLRKYLNIFFFYYDLFIIFLYIFRLIQNLYFPSDYVKSNVLFARCSKIQVNMFAKIIDNQTGQSPENHCDIIENTLCRIVTLLTEALLVSSSKHLTFGCIEALSLLSEEYPAKEYPLGWHFNISTNESESVSWNLTNSNLVSNFIFSSGIFPYIVTMLTSSSTAIDLESHQWLLKLAGNLYFG</sequence>
<dbReference type="PANTHER" id="PTHR10170:SF10">
    <property type="entry name" value="HUNTINGTIN"/>
    <property type="match status" value="1"/>
</dbReference>
<dbReference type="Proteomes" id="UP000015103">
    <property type="component" value="Unassembled WGS sequence"/>
</dbReference>
<evidence type="ECO:0000313" key="1">
    <source>
        <dbReference type="EnsemblMetazoa" id="RPRC013251-PA"/>
    </source>
</evidence>
<reference evidence="1" key="1">
    <citation type="submission" date="2015-05" db="UniProtKB">
        <authorList>
            <consortium name="EnsemblMetazoa"/>
        </authorList>
    </citation>
    <scope>IDENTIFICATION</scope>
</reference>
<proteinExistence type="predicted"/>